<keyword evidence="3" id="KW-1185">Reference proteome</keyword>
<name>A0AAQ3SFN1_VIGMU</name>
<evidence type="ECO:0000313" key="2">
    <source>
        <dbReference type="EMBL" id="WVZ26221.1"/>
    </source>
</evidence>
<dbReference type="EMBL" id="CP144700">
    <property type="protein sequence ID" value="WVZ26221.1"/>
    <property type="molecule type" value="Genomic_DNA"/>
</dbReference>
<evidence type="ECO:0000313" key="3">
    <source>
        <dbReference type="Proteomes" id="UP001374535"/>
    </source>
</evidence>
<dbReference type="AlphaFoldDB" id="A0AAQ3SFN1"/>
<accession>A0AAQ3SFN1</accession>
<sequence>MAEPEAFGGAMRVSLSVTKLVMVSMCAYPINWVPLKCQNPTIGKGIFKPFGKLETPMRKVPVERKSDAKKASDNIESHSHPKCRPIEMEWSKEAKHMHCQHNPSSANIQRAPFSPKENTSLSLHLNFRQQNLSVFQ</sequence>
<feature type="region of interest" description="Disordered" evidence="1">
    <location>
        <begin position="58"/>
        <end position="83"/>
    </location>
</feature>
<dbReference type="Proteomes" id="UP001374535">
    <property type="component" value="Chromosome 1"/>
</dbReference>
<reference evidence="2 3" key="1">
    <citation type="journal article" date="2023" name="Life. Sci Alliance">
        <title>Evolutionary insights into 3D genome organization and epigenetic landscape of Vigna mungo.</title>
        <authorList>
            <person name="Junaid A."/>
            <person name="Singh B."/>
            <person name="Bhatia S."/>
        </authorList>
    </citation>
    <scope>NUCLEOTIDE SEQUENCE [LARGE SCALE GENOMIC DNA]</scope>
    <source>
        <strain evidence="2">Urdbean</strain>
    </source>
</reference>
<evidence type="ECO:0000256" key="1">
    <source>
        <dbReference type="SAM" id="MobiDB-lite"/>
    </source>
</evidence>
<proteinExistence type="predicted"/>
<protein>
    <submittedName>
        <fullName evidence="2">Uncharacterized protein</fullName>
    </submittedName>
</protein>
<gene>
    <name evidence="2" type="ORF">V8G54_004765</name>
</gene>
<organism evidence="2 3">
    <name type="scientific">Vigna mungo</name>
    <name type="common">Black gram</name>
    <name type="synonym">Phaseolus mungo</name>
    <dbReference type="NCBI Taxonomy" id="3915"/>
    <lineage>
        <taxon>Eukaryota</taxon>
        <taxon>Viridiplantae</taxon>
        <taxon>Streptophyta</taxon>
        <taxon>Embryophyta</taxon>
        <taxon>Tracheophyta</taxon>
        <taxon>Spermatophyta</taxon>
        <taxon>Magnoliopsida</taxon>
        <taxon>eudicotyledons</taxon>
        <taxon>Gunneridae</taxon>
        <taxon>Pentapetalae</taxon>
        <taxon>rosids</taxon>
        <taxon>fabids</taxon>
        <taxon>Fabales</taxon>
        <taxon>Fabaceae</taxon>
        <taxon>Papilionoideae</taxon>
        <taxon>50 kb inversion clade</taxon>
        <taxon>NPAAA clade</taxon>
        <taxon>indigoferoid/millettioid clade</taxon>
        <taxon>Phaseoleae</taxon>
        <taxon>Vigna</taxon>
    </lineage>
</organism>